<dbReference type="EC" id="3.1.4.3" evidence="2"/>
<dbReference type="InterPro" id="IPR017850">
    <property type="entry name" value="Alkaline_phosphatase_core_sf"/>
</dbReference>
<reference evidence="5 6" key="1">
    <citation type="submission" date="2014-03" db="EMBL/GenBank/DDBJ databases">
        <title>Draft Genome Sequences of Four Burkholderia Strains.</title>
        <authorList>
            <person name="Liu X.Y."/>
            <person name="Li C.X."/>
            <person name="Xu J.H."/>
        </authorList>
    </citation>
    <scope>NUCLEOTIDE SEQUENCE [LARGE SCALE GENOMIC DNA]</scope>
    <source>
        <strain evidence="5 6">DSM 50014</strain>
    </source>
</reference>
<evidence type="ECO:0000256" key="1">
    <source>
        <dbReference type="ARBA" id="ARBA00009717"/>
    </source>
</evidence>
<dbReference type="GO" id="GO:0016042">
    <property type="term" value="P:lipid catabolic process"/>
    <property type="evidence" value="ECO:0007669"/>
    <property type="project" value="InterPro"/>
</dbReference>
<dbReference type="Proteomes" id="UP000027466">
    <property type="component" value="Unassembled WGS sequence"/>
</dbReference>
<evidence type="ECO:0000313" key="6">
    <source>
        <dbReference type="Proteomes" id="UP000027466"/>
    </source>
</evidence>
<dbReference type="Pfam" id="PF05506">
    <property type="entry name" value="PLipase_C_C"/>
    <property type="match status" value="2"/>
</dbReference>
<dbReference type="AlphaFoldDB" id="A0A069PPC8"/>
<dbReference type="PROSITE" id="PS51318">
    <property type="entry name" value="TAT"/>
    <property type="match status" value="1"/>
</dbReference>
<dbReference type="Gene3D" id="3.40.720.10">
    <property type="entry name" value="Alkaline Phosphatase, subunit A"/>
    <property type="match status" value="1"/>
</dbReference>
<feature type="domain" description="Bacterial phospholipase C C-terminal" evidence="4">
    <location>
        <begin position="522"/>
        <end position="609"/>
    </location>
</feature>
<evidence type="ECO:0000256" key="3">
    <source>
        <dbReference type="ARBA" id="ARBA00022801"/>
    </source>
</evidence>
<dbReference type="GO" id="GO:0034480">
    <property type="term" value="F:phosphatidylcholine phospholipase C activity"/>
    <property type="evidence" value="ECO:0007669"/>
    <property type="project" value="UniProtKB-EC"/>
</dbReference>
<sequence length="721" mass="79114">MNKVDRRTFLTSAVKAAGAAATINALPSSIARALAIPANVRTGTIQDVEHIVVLMQENRSFLNYFGAMSGVRGFGDRLGIPLQSGQSVWSQSDGTRIIKPFHLDSATVNALRVAGNPHSYMDAQDAWGQGMSGFWPKWKSERSMGYYRREDIAFQYALAEAFTACDNYHCSITGGTDPNRIVFMSGSNYDPATREAGQNSTAANAEINNLRCSVGGALPTPGYAYSGSAFTWKTWIEQLQEKGVSWRLYQDPNNNWNGLMHGGLAFKSFRDSRPGDPLYDNGMSLWTIDQLAQHVAGETLPQVSMILPTPAQSEHPGGPSSPLEGAAFIEQILNALTSNPKVWSKTIFFVFYDENDGFFDHLPPPAVPSLDANGNPIGKSTVDVTGEYLDTQGNPSLNGQNSSGVVMNVRPWGLGPRLPVYCVSPWSKGGWVCSETFDHTSFGRFLERRFGVQMPAVSPWHRAISGDLTSIFDFETPNDPKLPTLPDTSNYKAVIADQLKKPAAHAPATPAALFQEPGMKYSRALPYEIHVDSAVDASSGNLTLKFRNTGRKGVVFHVYDRLHLDRIPRRYTVEAGKSLNDDWDTRTWDAGKYDLAIYGPNGFVRMFKGSTMAGGSAALPEVTLSYDVSRREIVFTARNDGKRDVKLTVTANAYRTGGATTLNVPRPHVVEHRVSVEHSGNWYDYTVSDASSGFERRFAGRMETGRPSVTDPAMATELNQQ</sequence>
<dbReference type="Pfam" id="PF04185">
    <property type="entry name" value="Phosphoesterase"/>
    <property type="match status" value="1"/>
</dbReference>
<dbReference type="STRING" id="60547.GCA_000751215_04991"/>
<protein>
    <recommendedName>
        <fullName evidence="2">phospholipase C</fullName>
        <ecNumber evidence="2">3.1.4.3</ecNumber>
    </recommendedName>
</protein>
<dbReference type="InterPro" id="IPR008475">
    <property type="entry name" value="PLipase_C_C"/>
</dbReference>
<evidence type="ECO:0000259" key="4">
    <source>
        <dbReference type="Pfam" id="PF05506"/>
    </source>
</evidence>
<dbReference type="RefSeq" id="WP_035936769.1">
    <property type="nucleotide sequence ID" value="NZ_CADFFX010000005.1"/>
</dbReference>
<organism evidence="5 6">
    <name type="scientific">Caballeronia glathei</name>
    <dbReference type="NCBI Taxonomy" id="60547"/>
    <lineage>
        <taxon>Bacteria</taxon>
        <taxon>Pseudomonadati</taxon>
        <taxon>Pseudomonadota</taxon>
        <taxon>Betaproteobacteria</taxon>
        <taxon>Burkholderiales</taxon>
        <taxon>Burkholderiaceae</taxon>
        <taxon>Caballeronia</taxon>
    </lineage>
</organism>
<comment type="caution">
    <text evidence="5">The sequence shown here is derived from an EMBL/GenBank/DDBJ whole genome shotgun (WGS) entry which is preliminary data.</text>
</comment>
<dbReference type="InterPro" id="IPR017767">
    <property type="entry name" value="PC-PLC"/>
</dbReference>
<evidence type="ECO:0000256" key="2">
    <source>
        <dbReference type="ARBA" id="ARBA00012018"/>
    </source>
</evidence>
<dbReference type="InterPro" id="IPR006311">
    <property type="entry name" value="TAT_signal"/>
</dbReference>
<gene>
    <name evidence="5" type="ORF">BG61_15645</name>
</gene>
<feature type="domain" description="Bacterial phospholipase C C-terminal" evidence="4">
    <location>
        <begin position="620"/>
        <end position="701"/>
    </location>
</feature>
<comment type="similarity">
    <text evidence="1">Belongs to the bacterial phospholipase C family.</text>
</comment>
<accession>A0A069PPC8</accession>
<dbReference type="EMBL" id="JFHC01000024">
    <property type="protein sequence ID" value="KDR41709.1"/>
    <property type="molecule type" value="Genomic_DNA"/>
</dbReference>
<dbReference type="PANTHER" id="PTHR31956">
    <property type="entry name" value="NON-SPECIFIC PHOSPHOLIPASE C4-RELATED"/>
    <property type="match status" value="1"/>
</dbReference>
<dbReference type="NCBIfam" id="TIGR03396">
    <property type="entry name" value="PC_PLC"/>
    <property type="match status" value="1"/>
</dbReference>
<dbReference type="InterPro" id="IPR007312">
    <property type="entry name" value="Phosphoesterase"/>
</dbReference>
<evidence type="ECO:0000313" key="5">
    <source>
        <dbReference type="EMBL" id="KDR41709.1"/>
    </source>
</evidence>
<name>A0A069PPC8_9BURK</name>
<keyword evidence="6" id="KW-1185">Reference proteome</keyword>
<keyword evidence="3" id="KW-0378">Hydrolase</keyword>
<dbReference type="PANTHER" id="PTHR31956:SF1">
    <property type="entry name" value="NON-SPECIFIC PHOSPHOLIPASE C1"/>
    <property type="match status" value="1"/>
</dbReference>
<proteinExistence type="inferred from homology"/>